<organism evidence="1 2">
    <name type="scientific">Phlebia brevispora</name>
    <dbReference type="NCBI Taxonomy" id="194682"/>
    <lineage>
        <taxon>Eukaryota</taxon>
        <taxon>Fungi</taxon>
        <taxon>Dikarya</taxon>
        <taxon>Basidiomycota</taxon>
        <taxon>Agaricomycotina</taxon>
        <taxon>Agaricomycetes</taxon>
        <taxon>Polyporales</taxon>
        <taxon>Meruliaceae</taxon>
        <taxon>Phlebia</taxon>
    </lineage>
</organism>
<reference evidence="1" key="1">
    <citation type="submission" date="2022-07" db="EMBL/GenBank/DDBJ databases">
        <title>Genome Sequence of Phlebia brevispora.</title>
        <authorList>
            <person name="Buettner E."/>
        </authorList>
    </citation>
    <scope>NUCLEOTIDE SEQUENCE</scope>
    <source>
        <strain evidence="1">MPL23</strain>
    </source>
</reference>
<sequence>MPDRIPAKLSPLILPTPSELNVGGGVLRLPPVLPRVTFARLTIRTYTYWHDRRVVLILDWSIHRGIKQGVVAPPKWILSPPKRQPRRPASSALIMSGTSCNPNPFSAPPPPLWLDGRLSARLSVITATILFGCAVRNVPAADYFMLRVIQTQRRGVKLDADQRRHYNKTCETFADANELLRSYTAAELRRLRAEWVTSIKIQFEAFRTFMLTTQDDVSISMITMMSLTKLT</sequence>
<name>A0ACC1T1H7_9APHY</name>
<evidence type="ECO:0000313" key="1">
    <source>
        <dbReference type="EMBL" id="KAJ3550850.1"/>
    </source>
</evidence>
<dbReference type="EMBL" id="JANHOG010000880">
    <property type="protein sequence ID" value="KAJ3550850.1"/>
    <property type="molecule type" value="Genomic_DNA"/>
</dbReference>
<gene>
    <name evidence="1" type="ORF">NM688_g4985</name>
</gene>
<protein>
    <submittedName>
        <fullName evidence="1">Uncharacterized protein</fullName>
    </submittedName>
</protein>
<dbReference type="Proteomes" id="UP001148662">
    <property type="component" value="Unassembled WGS sequence"/>
</dbReference>
<accession>A0ACC1T1H7</accession>
<evidence type="ECO:0000313" key="2">
    <source>
        <dbReference type="Proteomes" id="UP001148662"/>
    </source>
</evidence>
<proteinExistence type="predicted"/>
<comment type="caution">
    <text evidence="1">The sequence shown here is derived from an EMBL/GenBank/DDBJ whole genome shotgun (WGS) entry which is preliminary data.</text>
</comment>
<keyword evidence="2" id="KW-1185">Reference proteome</keyword>